<evidence type="ECO:0000313" key="1">
    <source>
        <dbReference type="EMBL" id="GFN76970.1"/>
    </source>
</evidence>
<proteinExistence type="predicted"/>
<dbReference type="AlphaFoldDB" id="A0AAV3XJA1"/>
<dbReference type="Proteomes" id="UP000735302">
    <property type="component" value="Unassembled WGS sequence"/>
</dbReference>
<protein>
    <submittedName>
        <fullName evidence="1">Uncharacterized protein</fullName>
    </submittedName>
</protein>
<keyword evidence="2" id="KW-1185">Reference proteome</keyword>
<gene>
    <name evidence="1" type="ORF">PoB_000347600</name>
</gene>
<reference evidence="1 2" key="1">
    <citation type="journal article" date="2021" name="Elife">
        <title>Chloroplast acquisition without the gene transfer in kleptoplastic sea slugs, Plakobranchus ocellatus.</title>
        <authorList>
            <person name="Maeda T."/>
            <person name="Takahashi S."/>
            <person name="Yoshida T."/>
            <person name="Shimamura S."/>
            <person name="Takaki Y."/>
            <person name="Nagai Y."/>
            <person name="Toyoda A."/>
            <person name="Suzuki Y."/>
            <person name="Arimoto A."/>
            <person name="Ishii H."/>
            <person name="Satoh N."/>
            <person name="Nishiyama T."/>
            <person name="Hasebe M."/>
            <person name="Maruyama T."/>
            <person name="Minagawa J."/>
            <person name="Obokata J."/>
            <person name="Shigenobu S."/>
        </authorList>
    </citation>
    <scope>NUCLEOTIDE SEQUENCE [LARGE SCALE GENOMIC DNA]</scope>
</reference>
<accession>A0AAV3XJA1</accession>
<sequence length="87" mass="9733">MREALSRQEIQGKDDPENLKVAGLNSAAAEDWAVADHQSVVLAFSYWHDHTLPRPCDPEYWLLVNTPRKAKPPGGRKAVLGKSILRD</sequence>
<organism evidence="1 2">
    <name type="scientific">Plakobranchus ocellatus</name>
    <dbReference type="NCBI Taxonomy" id="259542"/>
    <lineage>
        <taxon>Eukaryota</taxon>
        <taxon>Metazoa</taxon>
        <taxon>Spiralia</taxon>
        <taxon>Lophotrochozoa</taxon>
        <taxon>Mollusca</taxon>
        <taxon>Gastropoda</taxon>
        <taxon>Heterobranchia</taxon>
        <taxon>Euthyneura</taxon>
        <taxon>Panpulmonata</taxon>
        <taxon>Sacoglossa</taxon>
        <taxon>Placobranchoidea</taxon>
        <taxon>Plakobranchidae</taxon>
        <taxon>Plakobranchus</taxon>
    </lineage>
</organism>
<dbReference type="EMBL" id="BLXT01000430">
    <property type="protein sequence ID" value="GFN76970.1"/>
    <property type="molecule type" value="Genomic_DNA"/>
</dbReference>
<comment type="caution">
    <text evidence="1">The sequence shown here is derived from an EMBL/GenBank/DDBJ whole genome shotgun (WGS) entry which is preliminary data.</text>
</comment>
<evidence type="ECO:0000313" key="2">
    <source>
        <dbReference type="Proteomes" id="UP000735302"/>
    </source>
</evidence>
<name>A0AAV3XJA1_9GAST</name>